<dbReference type="STRING" id="326298.Suden_2012"/>
<gene>
    <name evidence="3" type="ordered locus">Suden_2012</name>
</gene>
<dbReference type="PANTHER" id="PTHR30097">
    <property type="entry name" value="CATION EFFLUX SYSTEM PROTEIN CUSB"/>
    <property type="match status" value="1"/>
</dbReference>
<dbReference type="AlphaFoldDB" id="Q30NZ5"/>
<dbReference type="Gene3D" id="2.40.30.170">
    <property type="match status" value="1"/>
</dbReference>
<proteinExistence type="predicted"/>
<name>Q30NZ5_SULDN</name>
<feature type="signal peptide" evidence="2">
    <location>
        <begin position="1"/>
        <end position="16"/>
    </location>
</feature>
<organism evidence="3 4">
    <name type="scientific">Sulfurimonas denitrificans (strain ATCC 33889 / DSM 1251)</name>
    <name type="common">Thiomicrospira denitrificans (strain ATCC 33889 / DSM 1251)</name>
    <dbReference type="NCBI Taxonomy" id="326298"/>
    <lineage>
        <taxon>Bacteria</taxon>
        <taxon>Pseudomonadati</taxon>
        <taxon>Campylobacterota</taxon>
        <taxon>Epsilonproteobacteria</taxon>
        <taxon>Campylobacterales</taxon>
        <taxon>Sulfurimonadaceae</taxon>
        <taxon>Sulfurimonas</taxon>
    </lineage>
</organism>
<evidence type="ECO:0000256" key="2">
    <source>
        <dbReference type="SAM" id="SignalP"/>
    </source>
</evidence>
<dbReference type="eggNOG" id="COG0845">
    <property type="taxonomic scope" value="Bacteria"/>
</dbReference>
<dbReference type="Gene3D" id="1.10.287.470">
    <property type="entry name" value="Helix hairpin bin"/>
    <property type="match status" value="1"/>
</dbReference>
<sequence length="352" mass="39274">MKILLLLSVACLSLFATIEMSQKQQDDLGIKTTKVKKATSIEFGAYNAKVTLDAKDIISIGLAVDSVVTDIFVTKLLHVKRGDKLLSIRSSELLNLQKDYINALLESENSLKNYQRDEKLYHEGIISQKNLFASQKERLNSEIRVKLSEGELLISGFDTSMLKRVRETHKLIESITILAPRDALVDSIDVNVGEKVDSSKTMMKIFADSKRYLELHVPIDIAKNIALGDRCYFEDKSAKIVAISNIADEETQSIGVRAIIEDAKDVMINRVYFAKIKKSVEGAFEIAKSALVYEQNRALIFKKVSNGYEPLSVLILKESPQSYVIQAHLSESDEVVSSSTSALLSALEHLDE</sequence>
<reference evidence="3 4" key="1">
    <citation type="journal article" date="2008" name="Appl. Environ. Microbiol.">
        <title>Genome of the epsilonproteobacterial chemolithoautotroph Sulfurimonas denitrificans.</title>
        <authorList>
            <person name="Sievert S.M."/>
            <person name="Scott K.M."/>
            <person name="Klotz M.G."/>
            <person name="Chain P.S.G."/>
            <person name="Hauser L.J."/>
            <person name="Hemp J."/>
            <person name="Huegler M."/>
            <person name="Land M."/>
            <person name="Lapidus A."/>
            <person name="Larimer F.W."/>
            <person name="Lucas S."/>
            <person name="Malfatti S.A."/>
            <person name="Meyer F."/>
            <person name="Paulsen I.T."/>
            <person name="Ren Q."/>
            <person name="Simon J."/>
            <person name="Bailey K."/>
            <person name="Diaz E."/>
            <person name="Fitzpatrick K.A."/>
            <person name="Glover B."/>
            <person name="Gwatney N."/>
            <person name="Korajkic A."/>
            <person name="Long A."/>
            <person name="Mobberley J.M."/>
            <person name="Pantry S.N."/>
            <person name="Pazder G."/>
            <person name="Peterson S."/>
            <person name="Quintanilla J.D."/>
            <person name="Sprinkle R."/>
            <person name="Stephens J."/>
            <person name="Thomas P."/>
            <person name="Vaughn R."/>
            <person name="Weber M.J."/>
            <person name="Wooten L.L."/>
        </authorList>
    </citation>
    <scope>NUCLEOTIDE SEQUENCE [LARGE SCALE GENOMIC DNA]</scope>
    <source>
        <strain evidence="4">ATCC 33889 / DSM 1251</strain>
    </source>
</reference>
<dbReference type="GO" id="GO:0015679">
    <property type="term" value="P:plasma membrane copper ion transport"/>
    <property type="evidence" value="ECO:0007669"/>
    <property type="project" value="TreeGrafter"/>
</dbReference>
<keyword evidence="4" id="KW-1185">Reference proteome</keyword>
<dbReference type="SUPFAM" id="SSF111369">
    <property type="entry name" value="HlyD-like secretion proteins"/>
    <property type="match status" value="1"/>
</dbReference>
<dbReference type="GO" id="GO:0060003">
    <property type="term" value="P:copper ion export"/>
    <property type="evidence" value="ECO:0007669"/>
    <property type="project" value="TreeGrafter"/>
</dbReference>
<dbReference type="KEGG" id="tdn:Suden_2012"/>
<dbReference type="PANTHER" id="PTHR30097:SF4">
    <property type="entry name" value="SLR6042 PROTEIN"/>
    <property type="match status" value="1"/>
</dbReference>
<dbReference type="Gene3D" id="2.40.50.100">
    <property type="match status" value="1"/>
</dbReference>
<keyword evidence="2" id="KW-0732">Signal</keyword>
<dbReference type="Proteomes" id="UP000002714">
    <property type="component" value="Chromosome"/>
</dbReference>
<evidence type="ECO:0000313" key="3">
    <source>
        <dbReference type="EMBL" id="ABB45286.1"/>
    </source>
</evidence>
<dbReference type="GO" id="GO:0046914">
    <property type="term" value="F:transition metal ion binding"/>
    <property type="evidence" value="ECO:0007669"/>
    <property type="project" value="TreeGrafter"/>
</dbReference>
<dbReference type="RefSeq" id="WP_011373626.1">
    <property type="nucleotide sequence ID" value="NC_007575.1"/>
</dbReference>
<evidence type="ECO:0000256" key="1">
    <source>
        <dbReference type="ARBA" id="ARBA00022448"/>
    </source>
</evidence>
<evidence type="ECO:0000313" key="4">
    <source>
        <dbReference type="Proteomes" id="UP000002714"/>
    </source>
</evidence>
<dbReference type="OrthoDB" id="5327103at2"/>
<protein>
    <submittedName>
        <fullName evidence="3">Secretion protein HlyD</fullName>
    </submittedName>
</protein>
<dbReference type="HOGENOM" id="CLU_018816_13_0_7"/>
<dbReference type="EMBL" id="CP000153">
    <property type="protein sequence ID" value="ABB45286.1"/>
    <property type="molecule type" value="Genomic_DNA"/>
</dbReference>
<feature type="chain" id="PRO_5004219548" evidence="2">
    <location>
        <begin position="17"/>
        <end position="352"/>
    </location>
</feature>
<dbReference type="GO" id="GO:0030288">
    <property type="term" value="C:outer membrane-bounded periplasmic space"/>
    <property type="evidence" value="ECO:0007669"/>
    <property type="project" value="TreeGrafter"/>
</dbReference>
<dbReference type="InterPro" id="IPR051909">
    <property type="entry name" value="MFP_Cation_Efflux"/>
</dbReference>
<accession>Q30NZ5</accession>
<keyword evidence="1" id="KW-0813">Transport</keyword>